<comment type="function">
    <text evidence="7">Involved in lipopolysaccharide (LPS) biosynthesis. Catalyzes the transfer of 3-deoxy-D-manno-octulosonate (Kdo) residue(s) from CMP-Kdo to lipid IV(A), the tetraacyldisaccharide-1,4'-bisphosphate precursor of lipid A.</text>
</comment>
<dbReference type="InterPro" id="IPR038107">
    <property type="entry name" value="Glycos_transf_N_sf"/>
</dbReference>
<evidence type="ECO:0000313" key="10">
    <source>
        <dbReference type="Proteomes" id="UP001528411"/>
    </source>
</evidence>
<dbReference type="EC" id="2.4.99.12" evidence="2 7"/>
<organism evidence="9 10">
    <name type="scientific">Psychrosphaera algicola</name>
    <dbReference type="NCBI Taxonomy" id="3023714"/>
    <lineage>
        <taxon>Bacteria</taxon>
        <taxon>Pseudomonadati</taxon>
        <taxon>Pseudomonadota</taxon>
        <taxon>Gammaproteobacteria</taxon>
        <taxon>Alteromonadales</taxon>
        <taxon>Pseudoalteromonadaceae</taxon>
        <taxon>Psychrosphaera</taxon>
    </lineage>
</organism>
<evidence type="ECO:0000256" key="5">
    <source>
        <dbReference type="ARBA" id="ARBA00031445"/>
    </source>
</evidence>
<feature type="domain" description="3-deoxy-D-manno-octulosonic-acid transferase N-terminal" evidence="8">
    <location>
        <begin position="17"/>
        <end position="197"/>
    </location>
</feature>
<evidence type="ECO:0000256" key="6">
    <source>
        <dbReference type="ARBA" id="ARBA00049183"/>
    </source>
</evidence>
<dbReference type="SUPFAM" id="SSF53756">
    <property type="entry name" value="UDP-Glycosyltransferase/glycogen phosphorylase"/>
    <property type="match status" value="1"/>
</dbReference>
<comment type="similarity">
    <text evidence="7">Belongs to the glycosyltransferase group 1 family.</text>
</comment>
<dbReference type="InterPro" id="IPR007507">
    <property type="entry name" value="Glycos_transf_N"/>
</dbReference>
<keyword evidence="7" id="KW-0448">Lipopolysaccharide biosynthesis</keyword>
<dbReference type="InterPro" id="IPR039901">
    <property type="entry name" value="Kdotransferase"/>
</dbReference>
<dbReference type="PANTHER" id="PTHR42755:SF1">
    <property type="entry name" value="3-DEOXY-D-MANNO-OCTULOSONIC ACID TRANSFERASE, MITOCHONDRIAL-RELATED"/>
    <property type="match status" value="1"/>
</dbReference>
<dbReference type="Proteomes" id="UP001528411">
    <property type="component" value="Unassembled WGS sequence"/>
</dbReference>
<accession>A0ABT5FBB6</accession>
<dbReference type="PANTHER" id="PTHR42755">
    <property type="entry name" value="3-DEOXY-MANNO-OCTULOSONATE CYTIDYLYLTRANSFERASE"/>
    <property type="match status" value="1"/>
</dbReference>
<comment type="subcellular location">
    <subcellularLocation>
        <location evidence="7">Cell membrane</location>
    </subcellularLocation>
</comment>
<name>A0ABT5FBB6_9GAMM</name>
<evidence type="ECO:0000256" key="7">
    <source>
        <dbReference type="RuleBase" id="RU365103"/>
    </source>
</evidence>
<keyword evidence="7" id="KW-1003">Cell membrane</keyword>
<proteinExistence type="inferred from homology"/>
<comment type="caution">
    <text evidence="9">The sequence shown here is derived from an EMBL/GenBank/DDBJ whole genome shotgun (WGS) entry which is preliminary data.</text>
</comment>
<dbReference type="Pfam" id="PF04413">
    <property type="entry name" value="Glycos_transf_N"/>
    <property type="match status" value="1"/>
</dbReference>
<dbReference type="RefSeq" id="WP_272180402.1">
    <property type="nucleotide sequence ID" value="NZ_JAQOMS010000002.1"/>
</dbReference>
<evidence type="ECO:0000256" key="3">
    <source>
        <dbReference type="ARBA" id="ARBA00019077"/>
    </source>
</evidence>
<evidence type="ECO:0000256" key="1">
    <source>
        <dbReference type="ARBA" id="ARBA00004713"/>
    </source>
</evidence>
<keyword evidence="4 7" id="KW-0808">Transferase</keyword>
<evidence type="ECO:0000259" key="8">
    <source>
        <dbReference type="Pfam" id="PF04413"/>
    </source>
</evidence>
<keyword evidence="7" id="KW-0472">Membrane</keyword>
<dbReference type="EMBL" id="JAQOMS010000002">
    <property type="protein sequence ID" value="MDC2888835.1"/>
    <property type="molecule type" value="Genomic_DNA"/>
</dbReference>
<protein>
    <recommendedName>
        <fullName evidence="3 7">3-deoxy-D-manno-octulosonic acid transferase</fullName>
        <shortName evidence="7">Kdo transferase</shortName>
        <ecNumber evidence="2 7">2.4.99.12</ecNumber>
    </recommendedName>
    <alternativeName>
        <fullName evidence="5 7">Lipid IV(A) 3-deoxy-D-manno-octulosonic acid transferase</fullName>
    </alternativeName>
</protein>
<dbReference type="Gene3D" id="3.40.50.11720">
    <property type="entry name" value="3-Deoxy-D-manno-octulosonic-acid transferase, N-terminal domain"/>
    <property type="match status" value="1"/>
</dbReference>
<sequence length="220" mass="25111">MCKYAFRSFKNPDYKKHLKERFCFGLPQFGQNVRPIHIHLVSVGEANASQILICKLAITYPEKPILITVTTPTGRSRATSLFSSLQQVTIRYLPFDIPVLMERFLSKVSPQISIMLETELWPYFLLFAKRKGIPVVLVNARLSKKSLKGYLKLPKTTKEMITTLDLVLAQYKPDKKRLIRLGCNEQKIKAIGNIKFDLSLPTEQIADAEKIKKALLGRFG</sequence>
<evidence type="ECO:0000313" key="9">
    <source>
        <dbReference type="EMBL" id="MDC2888835.1"/>
    </source>
</evidence>
<evidence type="ECO:0000256" key="4">
    <source>
        <dbReference type="ARBA" id="ARBA00022679"/>
    </source>
</evidence>
<evidence type="ECO:0000256" key="2">
    <source>
        <dbReference type="ARBA" id="ARBA00012621"/>
    </source>
</evidence>
<gene>
    <name evidence="9" type="ORF">PN838_08660</name>
</gene>
<comment type="catalytic activity">
    <reaction evidence="6 7">
        <text>lipid IVA (E. coli) + CMP-3-deoxy-beta-D-manno-octulosonate = alpha-Kdo-(2-&gt;6)-lipid IVA (E. coli) + CMP + H(+)</text>
        <dbReference type="Rhea" id="RHEA:28066"/>
        <dbReference type="ChEBI" id="CHEBI:15378"/>
        <dbReference type="ChEBI" id="CHEBI:58603"/>
        <dbReference type="ChEBI" id="CHEBI:60364"/>
        <dbReference type="ChEBI" id="CHEBI:60377"/>
        <dbReference type="ChEBI" id="CHEBI:85987"/>
        <dbReference type="EC" id="2.4.99.12"/>
    </reaction>
</comment>
<keyword evidence="10" id="KW-1185">Reference proteome</keyword>
<reference evidence="9 10" key="1">
    <citation type="submission" date="2023-01" db="EMBL/GenBank/DDBJ databases">
        <title>Psychrosphaera sp. nov., isolated from marine algae.</title>
        <authorList>
            <person name="Bayburt H."/>
            <person name="Choi B.J."/>
            <person name="Kim J.M."/>
            <person name="Choi D.G."/>
            <person name="Jeon C.O."/>
        </authorList>
    </citation>
    <scope>NUCLEOTIDE SEQUENCE [LARGE SCALE GENOMIC DNA]</scope>
    <source>
        <strain evidence="9 10">G1-22</strain>
    </source>
</reference>
<comment type="pathway">
    <text evidence="1 7">Bacterial outer membrane biogenesis; LPS core biosynthesis.</text>
</comment>